<gene>
    <name evidence="4" type="ORF">MOPEL_135_01450</name>
</gene>
<dbReference type="RefSeq" id="WP_009483750.1">
    <property type="nucleotide sequence ID" value="NZ_BAFE01000094.1"/>
</dbReference>
<sequence>MEAACADIVARAGRLAVWVNNTGVLHTGPAWEQDAATRDFMLDVNGRGVVNGTVAAIDAMRHTGGGHIVTTVSLAGITAVTGEAVYAASKHAAIGFSLSTLGDLRQAGIHDIDISCLCPDGIWTPMLHDELDDPGSALSSSGRLLQPGEVARVFERILDRPRPVTVFPWWREPLLRVGDILPRAFLALAPLLVVQGRRVQQRMLRERDGAARPGWTTSPAPAVP</sequence>
<dbReference type="PANTHER" id="PTHR43391">
    <property type="entry name" value="RETINOL DEHYDROGENASE-RELATED"/>
    <property type="match status" value="1"/>
</dbReference>
<evidence type="ECO:0000256" key="2">
    <source>
        <dbReference type="ARBA" id="ARBA00022857"/>
    </source>
</evidence>
<comment type="caution">
    <text evidence="4">The sequence shown here is derived from an EMBL/GenBank/DDBJ whole genome shotgun (WGS) entry which is preliminary data.</text>
</comment>
<protein>
    <submittedName>
        <fullName evidence="4">Putative oxidoreductase</fullName>
    </submittedName>
</protein>
<organism evidence="4 5">
    <name type="scientific">Mobilicoccus pelagius NBRC 104925</name>
    <dbReference type="NCBI Taxonomy" id="1089455"/>
    <lineage>
        <taxon>Bacteria</taxon>
        <taxon>Bacillati</taxon>
        <taxon>Actinomycetota</taxon>
        <taxon>Actinomycetes</taxon>
        <taxon>Micrococcales</taxon>
        <taxon>Dermatophilaceae</taxon>
        <taxon>Mobilicoccus</taxon>
    </lineage>
</organism>
<keyword evidence="5" id="KW-1185">Reference proteome</keyword>
<dbReference type="EMBL" id="BAFE01000094">
    <property type="protein sequence ID" value="GAB49907.1"/>
    <property type="molecule type" value="Genomic_DNA"/>
</dbReference>
<dbReference type="PRINTS" id="PR00081">
    <property type="entry name" value="GDHRDH"/>
</dbReference>
<evidence type="ECO:0000256" key="3">
    <source>
        <dbReference type="ARBA" id="ARBA00023002"/>
    </source>
</evidence>
<dbReference type="CDD" id="cd05233">
    <property type="entry name" value="SDR_c"/>
    <property type="match status" value="1"/>
</dbReference>
<dbReference type="InterPro" id="IPR036291">
    <property type="entry name" value="NAD(P)-bd_dom_sf"/>
</dbReference>
<dbReference type="Gene3D" id="3.40.50.720">
    <property type="entry name" value="NAD(P)-binding Rossmann-like Domain"/>
    <property type="match status" value="1"/>
</dbReference>
<evidence type="ECO:0000313" key="4">
    <source>
        <dbReference type="EMBL" id="GAB49907.1"/>
    </source>
</evidence>
<dbReference type="SUPFAM" id="SSF51735">
    <property type="entry name" value="NAD(P)-binding Rossmann-fold domains"/>
    <property type="match status" value="1"/>
</dbReference>
<dbReference type="Proteomes" id="UP000004367">
    <property type="component" value="Unassembled WGS sequence"/>
</dbReference>
<name>H5UVZ9_9MICO</name>
<reference evidence="4 5" key="1">
    <citation type="submission" date="2012-02" db="EMBL/GenBank/DDBJ databases">
        <title>Whole genome shotgun sequence of Mobilicoccus pelagius NBRC 104925.</title>
        <authorList>
            <person name="Yoshida Y."/>
            <person name="Hosoyama A."/>
            <person name="Tsuchikane K."/>
            <person name="Katsumata H."/>
            <person name="Yamazaki S."/>
            <person name="Fujita N."/>
        </authorList>
    </citation>
    <scope>NUCLEOTIDE SEQUENCE [LARGE SCALE GENOMIC DNA]</scope>
    <source>
        <strain evidence="4 5">NBRC 104925</strain>
    </source>
</reference>
<accession>H5UVZ9</accession>
<dbReference type="Pfam" id="PF00106">
    <property type="entry name" value="adh_short"/>
    <property type="match status" value="1"/>
</dbReference>
<keyword evidence="2" id="KW-0521">NADP</keyword>
<dbReference type="STRING" id="1089455.MOPEL_135_01450"/>
<evidence type="ECO:0000313" key="5">
    <source>
        <dbReference type="Proteomes" id="UP000004367"/>
    </source>
</evidence>
<dbReference type="AlphaFoldDB" id="H5UVZ9"/>
<dbReference type="InterPro" id="IPR002347">
    <property type="entry name" value="SDR_fam"/>
</dbReference>
<evidence type="ECO:0000256" key="1">
    <source>
        <dbReference type="ARBA" id="ARBA00006484"/>
    </source>
</evidence>
<keyword evidence="3" id="KW-0560">Oxidoreductase</keyword>
<dbReference type="PANTHER" id="PTHR43391:SF14">
    <property type="entry name" value="DEHYDROGENASE_REDUCTASE SDR FAMILY PROTEIN 7-LIKE"/>
    <property type="match status" value="1"/>
</dbReference>
<proteinExistence type="inferred from homology"/>
<comment type="similarity">
    <text evidence="1">Belongs to the short-chain dehydrogenases/reductases (SDR) family.</text>
</comment>
<dbReference type="GO" id="GO:0016491">
    <property type="term" value="F:oxidoreductase activity"/>
    <property type="evidence" value="ECO:0007669"/>
    <property type="project" value="UniProtKB-KW"/>
</dbReference>
<dbReference type="eggNOG" id="COG0300">
    <property type="taxonomic scope" value="Bacteria"/>
</dbReference>